<gene>
    <name evidence="1" type="ORF">BJY18_000395</name>
</gene>
<keyword evidence="2" id="KW-1185">Reference proteome</keyword>
<comment type="caution">
    <text evidence="1">The sequence shown here is derived from an EMBL/GenBank/DDBJ whole genome shotgun (WGS) entry which is preliminary data.</text>
</comment>
<dbReference type="RefSeq" id="WP_184777136.1">
    <property type="nucleotide sequence ID" value="NZ_JACHMG010000001.1"/>
</dbReference>
<name>A0A840ILQ5_9PSEU</name>
<dbReference type="EMBL" id="JACHMG010000001">
    <property type="protein sequence ID" value="MBB4682910.1"/>
    <property type="molecule type" value="Genomic_DNA"/>
</dbReference>
<accession>A0A840ILQ5</accession>
<reference evidence="1 2" key="1">
    <citation type="submission" date="2020-08" db="EMBL/GenBank/DDBJ databases">
        <title>Sequencing the genomes of 1000 actinobacteria strains.</title>
        <authorList>
            <person name="Klenk H.-P."/>
        </authorList>
    </citation>
    <scope>NUCLEOTIDE SEQUENCE [LARGE SCALE GENOMIC DNA]</scope>
    <source>
        <strain evidence="1 2">DSM 45859</strain>
    </source>
</reference>
<protein>
    <submittedName>
        <fullName evidence="1">Uncharacterized protein</fullName>
    </submittedName>
</protein>
<dbReference type="Proteomes" id="UP000581769">
    <property type="component" value="Unassembled WGS sequence"/>
</dbReference>
<evidence type="ECO:0000313" key="2">
    <source>
        <dbReference type="Proteomes" id="UP000581769"/>
    </source>
</evidence>
<organism evidence="1 2">
    <name type="scientific">Amycolatopsis jiangsuensis</name>
    <dbReference type="NCBI Taxonomy" id="1181879"/>
    <lineage>
        <taxon>Bacteria</taxon>
        <taxon>Bacillati</taxon>
        <taxon>Actinomycetota</taxon>
        <taxon>Actinomycetes</taxon>
        <taxon>Pseudonocardiales</taxon>
        <taxon>Pseudonocardiaceae</taxon>
        <taxon>Amycolatopsis</taxon>
    </lineage>
</organism>
<sequence length="92" mass="9671">MRTFVKSTLEWVLVAGVTVTVLRADHAVVLALSDAAGNTSSPDLMSDVLNAPVGDPDVQPAGKCSGLSEVHHLHLAPLLESLSPVRDRHPAL</sequence>
<evidence type="ECO:0000313" key="1">
    <source>
        <dbReference type="EMBL" id="MBB4682910.1"/>
    </source>
</evidence>
<proteinExistence type="predicted"/>
<dbReference type="AlphaFoldDB" id="A0A840ILQ5"/>